<feature type="region of interest" description="Disordered" evidence="1">
    <location>
        <begin position="1"/>
        <end position="24"/>
    </location>
</feature>
<reference evidence="2" key="1">
    <citation type="submission" date="2015-04" db="UniProtKB">
        <authorList>
            <consortium name="EnsemblPlants"/>
        </authorList>
    </citation>
    <scope>IDENTIFICATION</scope>
    <source>
        <strain evidence="2">SL10</strain>
    </source>
</reference>
<evidence type="ECO:0000313" key="2">
    <source>
        <dbReference type="EnsemblPlants" id="ONIVA03G35180.4"/>
    </source>
</evidence>
<name>A0A0E0GTK3_ORYNI</name>
<dbReference type="AlphaFoldDB" id="A0A0E0GTK3"/>
<reference evidence="2" key="2">
    <citation type="submission" date="2018-04" db="EMBL/GenBank/DDBJ databases">
        <title>OnivRS2 (Oryza nivara Reference Sequence Version 2).</title>
        <authorList>
            <person name="Zhang J."/>
            <person name="Kudrna D."/>
            <person name="Lee S."/>
            <person name="Talag J."/>
            <person name="Rajasekar S."/>
            <person name="Welchert J."/>
            <person name="Hsing Y.-I."/>
            <person name="Wing R.A."/>
        </authorList>
    </citation>
    <scope>NUCLEOTIDE SEQUENCE [LARGE SCALE GENOMIC DNA]</scope>
    <source>
        <strain evidence="2">SL10</strain>
    </source>
</reference>
<dbReference type="Proteomes" id="UP000006591">
    <property type="component" value="Chromosome 3"/>
</dbReference>
<accession>A0A0E0GTK3</accession>
<evidence type="ECO:0000256" key="1">
    <source>
        <dbReference type="SAM" id="MobiDB-lite"/>
    </source>
</evidence>
<keyword evidence="3" id="KW-1185">Reference proteome</keyword>
<feature type="compositionally biased region" description="Low complexity" evidence="1">
    <location>
        <begin position="126"/>
        <end position="144"/>
    </location>
</feature>
<dbReference type="HOGENOM" id="CLU_091513_0_0_1"/>
<organism evidence="2">
    <name type="scientific">Oryza nivara</name>
    <name type="common">Indian wild rice</name>
    <name type="synonym">Oryza sativa f. spontanea</name>
    <dbReference type="NCBI Taxonomy" id="4536"/>
    <lineage>
        <taxon>Eukaryota</taxon>
        <taxon>Viridiplantae</taxon>
        <taxon>Streptophyta</taxon>
        <taxon>Embryophyta</taxon>
        <taxon>Tracheophyta</taxon>
        <taxon>Spermatophyta</taxon>
        <taxon>Magnoliopsida</taxon>
        <taxon>Liliopsida</taxon>
        <taxon>Poales</taxon>
        <taxon>Poaceae</taxon>
        <taxon>BOP clade</taxon>
        <taxon>Oryzoideae</taxon>
        <taxon>Oryzeae</taxon>
        <taxon>Oryzinae</taxon>
        <taxon>Oryza</taxon>
    </lineage>
</organism>
<feature type="compositionally biased region" description="Pro residues" evidence="1">
    <location>
        <begin position="152"/>
        <end position="172"/>
    </location>
</feature>
<dbReference type="EnsemblPlants" id="ONIVA03G35180.2">
    <property type="protein sequence ID" value="ONIVA03G35180.2"/>
    <property type="gene ID" value="ONIVA03G35180"/>
</dbReference>
<feature type="region of interest" description="Disordered" evidence="1">
    <location>
        <begin position="118"/>
        <end position="215"/>
    </location>
</feature>
<protein>
    <submittedName>
        <fullName evidence="2">Uncharacterized protein</fullName>
    </submittedName>
</protein>
<dbReference type="EnsemblPlants" id="ONIVA03G35180.5">
    <property type="protein sequence ID" value="ONIVA03G35180.5"/>
    <property type="gene ID" value="ONIVA03G35180"/>
</dbReference>
<dbReference type="Gramene" id="ONIVA03G35180.2">
    <property type="protein sequence ID" value="ONIVA03G35180.2"/>
    <property type="gene ID" value="ONIVA03G35180"/>
</dbReference>
<dbReference type="Gramene" id="ONIVA03G35180.4">
    <property type="protein sequence ID" value="ONIVA03G35180.4"/>
    <property type="gene ID" value="ONIVA03G35180"/>
</dbReference>
<dbReference type="OMA" id="WTIRSCA"/>
<evidence type="ECO:0000313" key="3">
    <source>
        <dbReference type="Proteomes" id="UP000006591"/>
    </source>
</evidence>
<feature type="compositionally biased region" description="Basic residues" evidence="1">
    <location>
        <begin position="199"/>
        <end position="213"/>
    </location>
</feature>
<sequence>MAEGGEVLGVARGQKGAEDGDGAPRGAVVLSRQCRFREGGAEYEAAVHATRGGNNGGEGEVRVSIDGKRVAEVSYVGWGFRSKAPSCLSRGPFDPVHGPHLSIRFFLTPVLTASWDRLAPSPPRRPLVSSPSSSSRPLAPPDSLTACFLPPFSRPSPPNPKAVSLPPPPRSPSPRGVLRGSFGRGGVGDGVPSLSRAVRPQRRRVRRRCRGGTHGREEGKAIVMAGSGLSLLSGSGNVLPFVLASPSSSQKIPHCWLHR</sequence>
<dbReference type="EnsemblPlants" id="ONIVA03G35180.6">
    <property type="protein sequence ID" value="ONIVA03G35180.6"/>
    <property type="gene ID" value="ONIVA03G35180"/>
</dbReference>
<dbReference type="EnsemblPlants" id="ONIVA03G35180.4">
    <property type="protein sequence ID" value="ONIVA03G35180.4"/>
    <property type="gene ID" value="ONIVA03G35180"/>
</dbReference>
<dbReference type="Gramene" id="ONIVA03G35180.6">
    <property type="protein sequence ID" value="ONIVA03G35180.6"/>
    <property type="gene ID" value="ONIVA03G35180"/>
</dbReference>
<dbReference type="Gramene" id="ONIVA03G35180.5">
    <property type="protein sequence ID" value="ONIVA03G35180.5"/>
    <property type="gene ID" value="ONIVA03G35180"/>
</dbReference>
<dbReference type="Gramene" id="ONIVA03G35180.1">
    <property type="protein sequence ID" value="ONIVA03G35180.1"/>
    <property type="gene ID" value="ONIVA03G35180"/>
</dbReference>
<dbReference type="EnsemblPlants" id="ONIVA03G35180.1">
    <property type="protein sequence ID" value="ONIVA03G35180.1"/>
    <property type="gene ID" value="ONIVA03G35180"/>
</dbReference>
<proteinExistence type="predicted"/>